<organism evidence="1 2">
    <name type="scientific">Hevea brasiliensis</name>
    <name type="common">Para rubber tree</name>
    <name type="synonym">Siphonia brasiliensis</name>
    <dbReference type="NCBI Taxonomy" id="3981"/>
    <lineage>
        <taxon>Eukaryota</taxon>
        <taxon>Viridiplantae</taxon>
        <taxon>Streptophyta</taxon>
        <taxon>Embryophyta</taxon>
        <taxon>Tracheophyta</taxon>
        <taxon>Spermatophyta</taxon>
        <taxon>Magnoliopsida</taxon>
        <taxon>eudicotyledons</taxon>
        <taxon>Gunneridae</taxon>
        <taxon>Pentapetalae</taxon>
        <taxon>rosids</taxon>
        <taxon>fabids</taxon>
        <taxon>Malpighiales</taxon>
        <taxon>Euphorbiaceae</taxon>
        <taxon>Crotonoideae</taxon>
        <taxon>Micrandreae</taxon>
        <taxon>Hevea</taxon>
    </lineage>
</organism>
<protein>
    <submittedName>
        <fullName evidence="1">Uncharacterized protein</fullName>
    </submittedName>
</protein>
<proteinExistence type="predicted"/>
<accession>A0ABQ9MRI2</accession>
<dbReference type="EMBL" id="JARPOI010000005">
    <property type="protein sequence ID" value="KAJ9181570.1"/>
    <property type="molecule type" value="Genomic_DNA"/>
</dbReference>
<evidence type="ECO:0000313" key="2">
    <source>
        <dbReference type="Proteomes" id="UP001174677"/>
    </source>
</evidence>
<name>A0ABQ9MRI2_HEVBR</name>
<gene>
    <name evidence="1" type="ORF">P3X46_009687</name>
</gene>
<reference evidence="1" key="1">
    <citation type="journal article" date="2023" name="Plant Biotechnol. J.">
        <title>Chromosome-level wild Hevea brasiliensis genome provides new tools for genomic-assisted breeding and valuable loci to elevate rubber yield.</title>
        <authorList>
            <person name="Cheng H."/>
            <person name="Song X."/>
            <person name="Hu Y."/>
            <person name="Wu T."/>
            <person name="Yang Q."/>
            <person name="An Z."/>
            <person name="Feng S."/>
            <person name="Deng Z."/>
            <person name="Wu W."/>
            <person name="Zeng X."/>
            <person name="Tu M."/>
            <person name="Wang X."/>
            <person name="Huang H."/>
        </authorList>
    </citation>
    <scope>NUCLEOTIDE SEQUENCE</scope>
    <source>
        <strain evidence="1">MT/VB/25A 57/8</strain>
    </source>
</reference>
<evidence type="ECO:0000313" key="1">
    <source>
        <dbReference type="EMBL" id="KAJ9181570.1"/>
    </source>
</evidence>
<dbReference type="Proteomes" id="UP001174677">
    <property type="component" value="Chromosome 5"/>
</dbReference>
<keyword evidence="2" id="KW-1185">Reference proteome</keyword>
<sequence length="103" mass="11604">MALKQPRTTVHRHFSHGPINGLSYAADPLRQSAYELYIRFSLKSSRLDLHFLRFFGRRLCCLGRLLAFLGCLQELGVNVSSSRQRSELGGTADCCLFMVLLVA</sequence>
<comment type="caution">
    <text evidence="1">The sequence shown here is derived from an EMBL/GenBank/DDBJ whole genome shotgun (WGS) entry which is preliminary data.</text>
</comment>